<feature type="non-terminal residue" evidence="2">
    <location>
        <position position="1"/>
    </location>
</feature>
<proteinExistence type="predicted"/>
<dbReference type="Pfam" id="PF15880">
    <property type="entry name" value="NDUFV3"/>
    <property type="match status" value="1"/>
</dbReference>
<feature type="compositionally biased region" description="Polar residues" evidence="1">
    <location>
        <begin position="43"/>
        <end position="70"/>
    </location>
</feature>
<sequence length="127" mass="14094">VVLLSPDVTMSLVAVRSWTGIISRNIFRRANKVQSVGHIYTNSTPYASQKSSSNAPKSPDSNQASSPSKPNKTDLKAKEQGPTAVDKGDTYKSGESYYSFNNYSFYDIEYQMKSYRQAQPKSGEKAH</sequence>
<gene>
    <name evidence="2" type="primary">ORF198296</name>
</gene>
<evidence type="ECO:0000256" key="1">
    <source>
        <dbReference type="SAM" id="MobiDB-lite"/>
    </source>
</evidence>
<dbReference type="GO" id="GO:0045271">
    <property type="term" value="C:respiratory chain complex I"/>
    <property type="evidence" value="ECO:0007669"/>
    <property type="project" value="InterPro"/>
</dbReference>
<dbReference type="InterPro" id="IPR026193">
    <property type="entry name" value="NDUFV3"/>
</dbReference>
<accession>A0A0B7BM83</accession>
<feature type="region of interest" description="Disordered" evidence="1">
    <location>
        <begin position="43"/>
        <end position="96"/>
    </location>
</feature>
<dbReference type="EMBL" id="HACG01047122">
    <property type="protein sequence ID" value="CEK93987.1"/>
    <property type="molecule type" value="Transcribed_RNA"/>
</dbReference>
<dbReference type="AlphaFoldDB" id="A0A0B7BM83"/>
<dbReference type="GO" id="GO:0005739">
    <property type="term" value="C:mitochondrion"/>
    <property type="evidence" value="ECO:0007669"/>
    <property type="project" value="InterPro"/>
</dbReference>
<evidence type="ECO:0000313" key="2">
    <source>
        <dbReference type="EMBL" id="CEK93987.1"/>
    </source>
</evidence>
<protein>
    <submittedName>
        <fullName evidence="2">Uncharacterized protein</fullName>
    </submittedName>
</protein>
<reference evidence="2" key="1">
    <citation type="submission" date="2014-12" db="EMBL/GenBank/DDBJ databases">
        <title>Insight into the proteome of Arion vulgaris.</title>
        <authorList>
            <person name="Aradska J."/>
            <person name="Bulat T."/>
            <person name="Smidak R."/>
            <person name="Sarate P."/>
            <person name="Gangsoo J."/>
            <person name="Sialana F."/>
            <person name="Bilban M."/>
            <person name="Lubec G."/>
        </authorList>
    </citation>
    <scope>NUCLEOTIDE SEQUENCE</scope>
    <source>
        <tissue evidence="2">Skin</tissue>
    </source>
</reference>
<name>A0A0B7BM83_9EUPU</name>
<organism evidence="2">
    <name type="scientific">Arion vulgaris</name>
    <dbReference type="NCBI Taxonomy" id="1028688"/>
    <lineage>
        <taxon>Eukaryota</taxon>
        <taxon>Metazoa</taxon>
        <taxon>Spiralia</taxon>
        <taxon>Lophotrochozoa</taxon>
        <taxon>Mollusca</taxon>
        <taxon>Gastropoda</taxon>
        <taxon>Heterobranchia</taxon>
        <taxon>Euthyneura</taxon>
        <taxon>Panpulmonata</taxon>
        <taxon>Eupulmonata</taxon>
        <taxon>Stylommatophora</taxon>
        <taxon>Helicina</taxon>
        <taxon>Arionoidea</taxon>
        <taxon>Arionidae</taxon>
        <taxon>Arion</taxon>
    </lineage>
</organism>